<dbReference type="RefSeq" id="WP_200611845.1">
    <property type="nucleotide sequence ID" value="NZ_JAEHHL010000009.1"/>
</dbReference>
<keyword evidence="1" id="KW-1133">Transmembrane helix</keyword>
<reference evidence="2" key="1">
    <citation type="submission" date="2020-12" db="EMBL/GenBank/DDBJ databases">
        <title>Bacterial taxonomy.</title>
        <authorList>
            <person name="Pan X."/>
        </authorList>
    </citation>
    <scope>NUCLEOTIDE SEQUENCE</scope>
    <source>
        <strain evidence="2">M0105</strain>
    </source>
</reference>
<feature type="transmembrane region" description="Helical" evidence="1">
    <location>
        <begin position="49"/>
        <end position="67"/>
    </location>
</feature>
<accession>A0A8J7MAE6</accession>
<keyword evidence="3" id="KW-1185">Reference proteome</keyword>
<proteinExistence type="predicted"/>
<keyword evidence="1" id="KW-0812">Transmembrane</keyword>
<gene>
    <name evidence="2" type="ORF">H0I76_15830</name>
</gene>
<comment type="caution">
    <text evidence="2">The sequence shown here is derived from an EMBL/GenBank/DDBJ whole genome shotgun (WGS) entry which is preliminary data.</text>
</comment>
<keyword evidence="1" id="KW-0472">Membrane</keyword>
<dbReference type="AlphaFoldDB" id="A0A8J7MAE6"/>
<evidence type="ECO:0000256" key="1">
    <source>
        <dbReference type="SAM" id="Phobius"/>
    </source>
</evidence>
<evidence type="ECO:0000313" key="2">
    <source>
        <dbReference type="EMBL" id="MBK0400668.1"/>
    </source>
</evidence>
<evidence type="ECO:0000313" key="3">
    <source>
        <dbReference type="Proteomes" id="UP000655420"/>
    </source>
</evidence>
<name>A0A8J7MAE6_9RHOB</name>
<feature type="transmembrane region" description="Helical" evidence="1">
    <location>
        <begin position="95"/>
        <end position="114"/>
    </location>
</feature>
<dbReference type="Proteomes" id="UP000655420">
    <property type="component" value="Unassembled WGS sequence"/>
</dbReference>
<sequence length="129" mass="12955">MRNAAMVLGIIGGTIGIVVGFFGYGFVVADAFFSGLSESQPINEHHDRIKVISLMAPILGIAGGAMAPGRPAIATALMAASAVGMYWGFGFTVFTMFPIAMCGAAAVLTLGAAFGRRGGEAGAGPAGRS</sequence>
<organism evidence="2 3">
    <name type="scientific">Thermohalobaculum xanthum</name>
    <dbReference type="NCBI Taxonomy" id="2753746"/>
    <lineage>
        <taxon>Bacteria</taxon>
        <taxon>Pseudomonadati</taxon>
        <taxon>Pseudomonadota</taxon>
        <taxon>Alphaproteobacteria</taxon>
        <taxon>Rhodobacterales</taxon>
        <taxon>Paracoccaceae</taxon>
        <taxon>Thermohalobaculum</taxon>
    </lineage>
</organism>
<feature type="transmembrane region" description="Helical" evidence="1">
    <location>
        <begin position="7"/>
        <end position="29"/>
    </location>
</feature>
<protein>
    <submittedName>
        <fullName evidence="2">Uncharacterized protein</fullName>
    </submittedName>
</protein>
<dbReference type="EMBL" id="JAEHHL010000009">
    <property type="protein sequence ID" value="MBK0400668.1"/>
    <property type="molecule type" value="Genomic_DNA"/>
</dbReference>